<evidence type="ECO:0000313" key="8">
    <source>
        <dbReference type="Proteomes" id="UP000001075"/>
    </source>
</evidence>
<name>G3IFZ4_CRIGR</name>
<organism evidence="6 8">
    <name type="scientific">Cricetulus griseus</name>
    <name type="common">Chinese hamster</name>
    <name type="synonym">Cricetulus barabensis griseus</name>
    <dbReference type="NCBI Taxonomy" id="10029"/>
    <lineage>
        <taxon>Eukaryota</taxon>
        <taxon>Metazoa</taxon>
        <taxon>Chordata</taxon>
        <taxon>Craniata</taxon>
        <taxon>Vertebrata</taxon>
        <taxon>Euteleostomi</taxon>
        <taxon>Mammalia</taxon>
        <taxon>Eutheria</taxon>
        <taxon>Euarchontoglires</taxon>
        <taxon>Glires</taxon>
        <taxon>Rodentia</taxon>
        <taxon>Myomorpha</taxon>
        <taxon>Muroidea</taxon>
        <taxon>Cricetidae</taxon>
        <taxon>Cricetinae</taxon>
        <taxon>Cricetulus</taxon>
    </lineage>
</organism>
<comment type="similarity">
    <text evidence="1 4">Belongs to the eukaryotic ribosomal protein eS26 family.</text>
</comment>
<dbReference type="RefSeq" id="XP_003513701.1">
    <property type="nucleotide sequence ID" value="XM_003513653.1"/>
</dbReference>
<proteinExistence type="inferred from homology"/>
<reference evidence="9" key="3">
    <citation type="journal article" date="2018" name="Biotechnol. Bioeng.">
        <title>A reference genome of the Chinese hamster based on a hybrid assembly strategy.</title>
        <authorList>
            <person name="Rupp O."/>
            <person name="MacDonald M.L."/>
            <person name="Li S."/>
            <person name="Dhiman H."/>
            <person name="Polson S."/>
            <person name="Griep S."/>
            <person name="Heffner K."/>
            <person name="Hernandez I."/>
            <person name="Brinkrolf K."/>
            <person name="Jadhav V."/>
            <person name="Samoudi M."/>
            <person name="Hao H."/>
            <person name="Kingham B."/>
            <person name="Goesmann A."/>
            <person name="Betenbaugh M.J."/>
            <person name="Lewis N.E."/>
            <person name="Borth N."/>
            <person name="Lee K.H."/>
        </authorList>
    </citation>
    <scope>NUCLEOTIDE SEQUENCE [LARGE SCALE GENOMIC DNA]</scope>
    <source>
        <strain evidence="9">17A/GY</strain>
    </source>
</reference>
<dbReference type="eggNOG" id="KOG1768">
    <property type="taxonomic scope" value="Eukaryota"/>
</dbReference>
<dbReference type="GeneTree" id="ENSGT00390000002517"/>
<evidence type="ECO:0000256" key="5">
    <source>
        <dbReference type="SAM" id="MobiDB-lite"/>
    </source>
</evidence>
<keyword evidence="2 4" id="KW-0689">Ribosomal protein</keyword>
<gene>
    <name evidence="7 10" type="primary">LOC100757655</name>
    <name evidence="6" type="ORF">I79_022670</name>
</gene>
<evidence type="ECO:0000256" key="3">
    <source>
        <dbReference type="ARBA" id="ARBA00023274"/>
    </source>
</evidence>
<dbReference type="GO" id="GO:0003729">
    <property type="term" value="F:mRNA binding"/>
    <property type="evidence" value="ECO:0007669"/>
    <property type="project" value="TreeGrafter"/>
</dbReference>
<dbReference type="Pfam" id="PF01283">
    <property type="entry name" value="Ribosomal_S26e"/>
    <property type="match status" value="1"/>
</dbReference>
<protein>
    <recommendedName>
        <fullName evidence="4">40S ribosomal protein S26</fullName>
    </recommendedName>
</protein>
<dbReference type="InterPro" id="IPR000892">
    <property type="entry name" value="Ribosomal_eS26"/>
</dbReference>
<reference evidence="6" key="2">
    <citation type="submission" date="2011-08" db="EMBL/GenBank/DDBJ databases">
        <title>The genomic sequence of the Chinese hamster ovary CHO-K1 cell line.</title>
        <authorList>
            <person name="Xu X."/>
            <person name="Nagarajan H."/>
            <person name="Lewis N.E."/>
            <person name="Pan S."/>
            <person name="Cai Z."/>
            <person name="Liu X."/>
            <person name="Chen W."/>
            <person name="Xie M."/>
            <person name="Wang W."/>
            <person name="Hammond S."/>
            <person name="Andersen M.R."/>
            <person name="Neff N."/>
            <person name="Passarelli B."/>
            <person name="Koh W."/>
            <person name="Fan C.H."/>
            <person name="Wang J."/>
            <person name="Gui Y."/>
            <person name="Lee K.H."/>
            <person name="Betenbaugh M.J."/>
            <person name="Quake S.R."/>
            <person name="Famili I."/>
            <person name="Palsson B.O."/>
            <person name="Wang J."/>
        </authorList>
    </citation>
    <scope>NUCLEOTIDE SEQUENCE</scope>
</reference>
<dbReference type="InterPro" id="IPR038551">
    <property type="entry name" value="Ribosomal_eS26_sf"/>
</dbReference>
<dbReference type="GO" id="GO:0022627">
    <property type="term" value="C:cytosolic small ribosomal subunit"/>
    <property type="evidence" value="ECO:0007669"/>
    <property type="project" value="TreeGrafter"/>
</dbReference>
<dbReference type="PANTHER" id="PTHR12538">
    <property type="entry name" value="40S RIBOSOMAL PROTEIN S26"/>
    <property type="match status" value="1"/>
</dbReference>
<reference evidence="8" key="1">
    <citation type="journal article" date="2011" name="Nat. Biotechnol.">
        <title>The genomic sequence of the Chinese hamster ovary (CHO)-K1 cell line.</title>
        <authorList>
            <person name="Xu X."/>
            <person name="Nagarajan H."/>
            <person name="Lewis N.E."/>
            <person name="Pan S."/>
            <person name="Cai Z."/>
            <person name="Liu X."/>
            <person name="Chen W."/>
            <person name="Xie M."/>
            <person name="Wang W."/>
            <person name="Hammond S."/>
            <person name="Andersen M.R."/>
            <person name="Neff N."/>
            <person name="Passarelli B."/>
            <person name="Koh W."/>
            <person name="Fan H.C."/>
            <person name="Wang J."/>
            <person name="Gui Y."/>
            <person name="Lee K.H."/>
            <person name="Betenbaugh M.J."/>
            <person name="Quake S.R."/>
            <person name="Famili I."/>
            <person name="Palsson B.O."/>
            <person name="Wang J."/>
        </authorList>
    </citation>
    <scope>NUCLEOTIDE SEQUENCE [LARGE SCALE GENOMIC DNA]</scope>
    <source>
        <strain evidence="8">CHO K1 cell line</strain>
    </source>
</reference>
<sequence length="115" mass="12943">MAKKRRNNHCAKKGHSYVQPIHCMNCTRREPKDKAIKKSIIPNTVEDAALRGIAKTSVSDAWVPPKLYIKLHDCMSYAIHSKVVRNRSYEGQKDQTAPPQFRPAAAAPQPPPKPM</sequence>
<dbReference type="Gene3D" id="3.30.1740.20">
    <property type="entry name" value="Ribosomal protein S26e"/>
    <property type="match status" value="1"/>
</dbReference>
<reference evidence="10" key="5">
    <citation type="submission" date="2025-04" db="UniProtKB">
        <authorList>
            <consortium name="RefSeq"/>
        </authorList>
    </citation>
    <scope>IDENTIFICATION</scope>
    <source>
        <strain evidence="10">17A/GY</strain>
        <tissue evidence="10">Liver</tissue>
    </source>
</reference>
<dbReference type="KEGG" id="cge:100757655"/>
<evidence type="ECO:0000313" key="9">
    <source>
        <dbReference type="Proteomes" id="UP001108280"/>
    </source>
</evidence>
<dbReference type="Proteomes" id="UP001108280">
    <property type="component" value="Chromosome 2"/>
</dbReference>
<keyword evidence="9" id="KW-1185">Reference proteome</keyword>
<dbReference type="OrthoDB" id="10262653at2759"/>
<dbReference type="GO" id="GO:0003735">
    <property type="term" value="F:structural constituent of ribosome"/>
    <property type="evidence" value="ECO:0007669"/>
    <property type="project" value="InterPro"/>
</dbReference>
<dbReference type="STRING" id="10029.G3IFZ4"/>
<dbReference type="RefSeq" id="XP_027253198.1">
    <property type="nucleotide sequence ID" value="XM_027397397.1"/>
</dbReference>
<dbReference type="GeneID" id="100757655"/>
<dbReference type="Proteomes" id="UP000694386">
    <property type="component" value="Unplaced"/>
</dbReference>
<evidence type="ECO:0000313" key="7">
    <source>
        <dbReference type="Ensembl" id="ENSCGRP00001006567.1"/>
    </source>
</evidence>
<evidence type="ECO:0000313" key="10">
    <source>
        <dbReference type="RefSeq" id="XP_027253198.1"/>
    </source>
</evidence>
<reference evidence="7" key="6">
    <citation type="submission" date="2025-05" db="UniProtKB">
        <authorList>
            <consortium name="Ensembl"/>
        </authorList>
    </citation>
    <scope>IDENTIFICATION</scope>
</reference>
<evidence type="ECO:0000256" key="1">
    <source>
        <dbReference type="ARBA" id="ARBA00008596"/>
    </source>
</evidence>
<feature type="region of interest" description="Disordered" evidence="5">
    <location>
        <begin position="88"/>
        <end position="115"/>
    </location>
</feature>
<feature type="compositionally biased region" description="Low complexity" evidence="5">
    <location>
        <begin position="97"/>
        <end position="107"/>
    </location>
</feature>
<reference evidence="9" key="4">
    <citation type="journal article" date="2020" name="Biotechnol. Bioeng.">
        <title>Chromosome-scale scaffolds for the Chinese hamster reference genome assembly to facilitate the study of the CHO epigenome.</title>
        <authorList>
            <person name="Hilliard W."/>
            <person name="MacDonald M."/>
            <person name="Lee K.H."/>
        </authorList>
    </citation>
    <scope>NUCLEOTIDE SEQUENCE [LARGE SCALE GENOMIC DNA]</scope>
    <source>
        <strain evidence="9">17A/GY</strain>
    </source>
</reference>
<dbReference type="PaxDb" id="10029-XP_003513701.1"/>
<evidence type="ECO:0000256" key="2">
    <source>
        <dbReference type="ARBA" id="ARBA00022980"/>
    </source>
</evidence>
<dbReference type="EMBL" id="JH002483">
    <property type="protein sequence ID" value="EGW09238.1"/>
    <property type="molecule type" value="Genomic_DNA"/>
</dbReference>
<dbReference type="GO" id="GO:0006412">
    <property type="term" value="P:translation"/>
    <property type="evidence" value="ECO:0007669"/>
    <property type="project" value="InterPro"/>
</dbReference>
<dbReference type="Proteomes" id="UP000001075">
    <property type="component" value="Unassembled WGS sequence"/>
</dbReference>
<evidence type="ECO:0000256" key="4">
    <source>
        <dbReference type="RuleBase" id="RU363128"/>
    </source>
</evidence>
<dbReference type="Ensembl" id="ENSCGRT00001010343.1">
    <property type="protein sequence ID" value="ENSCGRP00001006567.1"/>
    <property type="gene ID" value="ENSCGRG00001008905.1"/>
</dbReference>
<dbReference type="AlphaFoldDB" id="G3IFZ4"/>
<accession>G3IFZ4</accession>
<evidence type="ECO:0000313" key="6">
    <source>
        <dbReference type="EMBL" id="EGW09238.1"/>
    </source>
</evidence>
<dbReference type="PANTHER" id="PTHR12538:SF7">
    <property type="entry name" value="SMALL RIBOSOMAL SUBUNIT PROTEIN ES26-RELATED"/>
    <property type="match status" value="1"/>
</dbReference>
<keyword evidence="3 4" id="KW-0687">Ribonucleoprotein</keyword>